<evidence type="ECO:0000313" key="1">
    <source>
        <dbReference type="EMBL" id="WHT95920.1"/>
    </source>
</evidence>
<sequence>MDKVVIFIEPKIITNTSSYWAMFYASIFKALAYQNNIEFKLGARSPQAFRGALNTPSNLLGRIRNSIQNHAFEYLMMDLLRSRYGYETRVELVNKLLNSCGITDFEYTYLNVHKMGKDSILYNIAMENPYDVKVVVPKFNVATGVREGFQFFTHPINIALTNYPNSDLLLIVSDGKNHTYGFLGEIEGRRGVNLFRESYWAGEKGKYATFAIGISDKNNLRINNEQIQISNNITIFNDIGVRLENGKYPTLRLFYVQIDIV</sequence>
<name>A0AAJ6FXL1_PRORE</name>
<evidence type="ECO:0000313" key="2">
    <source>
        <dbReference type="Proteomes" id="UP000682358"/>
    </source>
</evidence>
<dbReference type="RefSeq" id="WP_283656872.1">
    <property type="nucleotide sequence ID" value="NZ_CP123366.1"/>
</dbReference>
<dbReference type="AlphaFoldDB" id="A0AAJ6FXL1"/>
<protein>
    <submittedName>
        <fullName evidence="1">Uncharacterized protein</fullName>
    </submittedName>
</protein>
<geneLocation type="plasmid" evidence="1 2">
    <name>p15628A_320</name>
</geneLocation>
<proteinExistence type="predicted"/>
<keyword evidence="1" id="KW-0614">Plasmid</keyword>
<gene>
    <name evidence="1" type="ORF">KOF27_20665</name>
</gene>
<accession>A0AAJ6FXL1</accession>
<organism evidence="1 2">
    <name type="scientific">Providencia rettgeri</name>
    <dbReference type="NCBI Taxonomy" id="587"/>
    <lineage>
        <taxon>Bacteria</taxon>
        <taxon>Pseudomonadati</taxon>
        <taxon>Pseudomonadota</taxon>
        <taxon>Gammaproteobacteria</taxon>
        <taxon>Enterobacterales</taxon>
        <taxon>Morganellaceae</taxon>
        <taxon>Providencia</taxon>
    </lineage>
</organism>
<reference evidence="1" key="1">
    <citation type="submission" date="2023-04" db="EMBL/GenBank/DDBJ databases">
        <title>Co-integrate Col3M blaNDM-1-harbouring plasmids in clinical Providencia rettgeri isolates from Argentina.</title>
        <authorList>
            <person name="de Belder D."/>
            <person name="Martino F."/>
            <person name="Tijet N."/>
            <person name="Melano R.G."/>
            <person name="Faccone D."/>
            <person name="de Mendieta J.M."/>
            <person name="Rapoport M."/>
            <person name="Albornoz E."/>
            <person name="Petroni A."/>
            <person name="Tuduri E."/>
            <person name="Derdoy L."/>
            <person name="Cogut S."/>
            <person name="Errecalde L."/>
            <person name="Pasteran F."/>
            <person name="Corso A."/>
            <person name="Gomez S.A."/>
        </authorList>
    </citation>
    <scope>NUCLEOTIDE SEQUENCE</scope>
    <source>
        <strain evidence="1">PreM15628</strain>
        <plasmid evidence="1">p15628A_320</plasmid>
    </source>
</reference>
<dbReference type="Proteomes" id="UP000682358">
    <property type="component" value="Plasmid p15628A_320"/>
</dbReference>
<dbReference type="EMBL" id="CP123373">
    <property type="protein sequence ID" value="WHT95920.1"/>
    <property type="molecule type" value="Genomic_DNA"/>
</dbReference>